<sequence length="632" mass="71208">METLSSEESCNSFDSLELRKQLLCSGSGTEGGEGVCSLSDPLEDHGEQCKGPSAEPGTCWALRSRAAAFAAMTTAFPVRPVRPPPHPDPSRLWTAMIVWRVLFMQTLHFSMDLAGWVEVLSLSHFTGDGTKAQQGVHFHSKYFTDELRRIFIEDTDSEAEDFEGFTQSELNIKSNPEVMLVESDLSDNGKASLASEEEDDDEEKGAPRRGRPRSSSIGLRVAFQFPSKKLAKKSDKNGSSELFSSSYLQDSKKMIGRKKSCRPAMEGEDSDSEDDSRDESQEGSDAVLKRTMNIKENKAMLAQLLAELNSMPDFFPVRTPTSASKKKTVRRAFSEGQIPRRMNPTRSARPPEKFALENFTVSAAKFAEELYSFRRRKTISGGKCKGYRQRRRVSSFRPVEDITEEDLENVAITVRDKIYDKVLGNTCHQCRQKTIDTKTVCRNQSCGGVRGQFCGPCLRNRYGEDVRSALLDPDWMCPPCRGICNCSYCRKRDGRCATGILIHLAKFYGYDNVKEYLERRFYTEGTQGNTCHQCRQKTIDTKTVCRNQSCGGVRGQFCGPCLRNRYGEDVRSALLDPDWMCPPCRGICNCSYCRKRDGRCATGILIHLAKFYGYDNVKEYLESLQKQLVKDN</sequence>
<dbReference type="PANTHER" id="PTHR31169">
    <property type="entry name" value="OS05G0300700 PROTEIN"/>
    <property type="match status" value="1"/>
</dbReference>
<feature type="domain" description="Zinc-finger" evidence="11">
    <location>
        <begin position="419"/>
        <end position="517"/>
    </location>
</feature>
<feature type="region of interest" description="Disordered" evidence="10">
    <location>
        <begin position="254"/>
        <end position="284"/>
    </location>
</feature>
<evidence type="ECO:0000256" key="3">
    <source>
        <dbReference type="ARBA" id="ARBA00022490"/>
    </source>
</evidence>
<dbReference type="EMBL" id="JH165999">
    <property type="protein sequence ID" value="EHA98244.1"/>
    <property type="molecule type" value="Genomic_DNA"/>
</dbReference>
<dbReference type="AlphaFoldDB" id="G5AMI4"/>
<dbReference type="GO" id="GO:0005737">
    <property type="term" value="C:cytoplasm"/>
    <property type="evidence" value="ECO:0007669"/>
    <property type="project" value="UniProtKB-SubCell"/>
</dbReference>
<feature type="compositionally biased region" description="Acidic residues" evidence="10">
    <location>
        <begin position="266"/>
        <end position="277"/>
    </location>
</feature>
<keyword evidence="6" id="KW-0832">Ubl conjugation</keyword>
<evidence type="ECO:0000256" key="4">
    <source>
        <dbReference type="ARBA" id="ARBA00022499"/>
    </source>
</evidence>
<keyword evidence="12" id="KW-0131">Cell cycle</keyword>
<dbReference type="Pfam" id="PF10497">
    <property type="entry name" value="zf-4CXXC_R1"/>
    <property type="match status" value="2"/>
</dbReference>
<keyword evidence="9" id="KW-0539">Nucleus</keyword>
<evidence type="ECO:0000259" key="11">
    <source>
        <dbReference type="Pfam" id="PF10497"/>
    </source>
</evidence>
<dbReference type="STRING" id="10181.G5AMI4"/>
<proteinExistence type="predicted"/>
<keyword evidence="5" id="KW-0597">Phosphoprotein</keyword>
<accession>G5AMI4</accession>
<dbReference type="eggNOG" id="ENOG502QWH1">
    <property type="taxonomic scope" value="Eukaryota"/>
</dbReference>
<comment type="subcellular location">
    <subcellularLocation>
        <location evidence="2">Cytoplasm</location>
    </subcellularLocation>
    <subcellularLocation>
        <location evidence="1">Nucleus</location>
    </subcellularLocation>
</comment>
<evidence type="ECO:0000256" key="1">
    <source>
        <dbReference type="ARBA" id="ARBA00004123"/>
    </source>
</evidence>
<dbReference type="FunCoup" id="G5AMI4">
    <property type="interactions" value="2921"/>
</dbReference>
<evidence type="ECO:0000313" key="13">
    <source>
        <dbReference type="Proteomes" id="UP000006813"/>
    </source>
</evidence>
<dbReference type="Proteomes" id="UP000006813">
    <property type="component" value="Unassembled WGS sequence"/>
</dbReference>
<dbReference type="GO" id="GO:0006355">
    <property type="term" value="P:regulation of DNA-templated transcription"/>
    <property type="evidence" value="ECO:0007669"/>
    <property type="project" value="InterPro"/>
</dbReference>
<evidence type="ECO:0000256" key="9">
    <source>
        <dbReference type="ARBA" id="ARBA00023242"/>
    </source>
</evidence>
<feature type="domain" description="Zinc-finger" evidence="11">
    <location>
        <begin position="526"/>
        <end position="621"/>
    </location>
</feature>
<evidence type="ECO:0000256" key="5">
    <source>
        <dbReference type="ARBA" id="ARBA00022553"/>
    </source>
</evidence>
<keyword evidence="3" id="KW-0963">Cytoplasm</keyword>
<reference evidence="12 13" key="1">
    <citation type="journal article" date="2011" name="Nature">
        <title>Genome sequencing reveals insights into physiology and longevity of the naked mole rat.</title>
        <authorList>
            <person name="Kim E.B."/>
            <person name="Fang X."/>
            <person name="Fushan A.A."/>
            <person name="Huang Z."/>
            <person name="Lobanov A.V."/>
            <person name="Han L."/>
            <person name="Marino S.M."/>
            <person name="Sun X."/>
            <person name="Turanov A.A."/>
            <person name="Yang P."/>
            <person name="Yim S.H."/>
            <person name="Zhao X."/>
            <person name="Kasaikina M.V."/>
            <person name="Stoletzki N."/>
            <person name="Peng C."/>
            <person name="Polak P."/>
            <person name="Xiong Z."/>
            <person name="Kiezun A."/>
            <person name="Zhu Y."/>
            <person name="Chen Y."/>
            <person name="Kryukov G.V."/>
            <person name="Zhang Q."/>
            <person name="Peshkin L."/>
            <person name="Yang L."/>
            <person name="Bronson R.T."/>
            <person name="Buffenstein R."/>
            <person name="Wang B."/>
            <person name="Han C."/>
            <person name="Li Q."/>
            <person name="Chen L."/>
            <person name="Zhao W."/>
            <person name="Sunyaev S.R."/>
            <person name="Park T.J."/>
            <person name="Zhang G."/>
            <person name="Wang J."/>
            <person name="Gladyshev V.N."/>
        </authorList>
    </citation>
    <scope>NUCLEOTIDE SEQUENCE [LARGE SCALE GENOMIC DNA]</scope>
</reference>
<evidence type="ECO:0000256" key="2">
    <source>
        <dbReference type="ARBA" id="ARBA00004496"/>
    </source>
</evidence>
<dbReference type="InterPro" id="IPR040221">
    <property type="entry name" value="CDCA7/CDA7L"/>
</dbReference>
<evidence type="ECO:0000256" key="7">
    <source>
        <dbReference type="ARBA" id="ARBA00023015"/>
    </source>
</evidence>
<dbReference type="InParanoid" id="G5AMI4"/>
<keyword evidence="4" id="KW-1017">Isopeptide bond</keyword>
<evidence type="ECO:0000256" key="8">
    <source>
        <dbReference type="ARBA" id="ARBA00023163"/>
    </source>
</evidence>
<evidence type="ECO:0000256" key="10">
    <source>
        <dbReference type="SAM" id="MobiDB-lite"/>
    </source>
</evidence>
<dbReference type="GO" id="GO:0005634">
    <property type="term" value="C:nucleus"/>
    <property type="evidence" value="ECO:0007669"/>
    <property type="project" value="UniProtKB-SubCell"/>
</dbReference>
<evidence type="ECO:0000313" key="12">
    <source>
        <dbReference type="EMBL" id="EHA98244.1"/>
    </source>
</evidence>
<keyword evidence="7" id="KW-0805">Transcription regulation</keyword>
<feature type="region of interest" description="Disordered" evidence="10">
    <location>
        <begin position="185"/>
        <end position="217"/>
    </location>
</feature>
<dbReference type="InterPro" id="IPR018866">
    <property type="entry name" value="Znf-4CXXC_R1"/>
</dbReference>
<keyword evidence="8" id="KW-0804">Transcription</keyword>
<name>G5AMI4_HETGA</name>
<dbReference type="GO" id="GO:0051301">
    <property type="term" value="P:cell division"/>
    <property type="evidence" value="ECO:0007669"/>
    <property type="project" value="UniProtKB-KW"/>
</dbReference>
<organism evidence="12 13">
    <name type="scientific">Heterocephalus glaber</name>
    <name type="common">Naked mole rat</name>
    <dbReference type="NCBI Taxonomy" id="10181"/>
    <lineage>
        <taxon>Eukaryota</taxon>
        <taxon>Metazoa</taxon>
        <taxon>Chordata</taxon>
        <taxon>Craniata</taxon>
        <taxon>Vertebrata</taxon>
        <taxon>Euteleostomi</taxon>
        <taxon>Mammalia</taxon>
        <taxon>Eutheria</taxon>
        <taxon>Euarchontoglires</taxon>
        <taxon>Glires</taxon>
        <taxon>Rodentia</taxon>
        <taxon>Hystricomorpha</taxon>
        <taxon>Bathyergidae</taxon>
        <taxon>Heterocephalus</taxon>
    </lineage>
</organism>
<protein>
    <submittedName>
        <fullName evidence="12">Cell division cycle-associated 7-like protein</fullName>
    </submittedName>
</protein>
<keyword evidence="12" id="KW-0132">Cell division</keyword>
<dbReference type="PANTHER" id="PTHR31169:SF4">
    <property type="entry name" value="CELL DIVISION CYCLE-ASSOCIATED 7-LIKE PROTEIN"/>
    <property type="match status" value="1"/>
</dbReference>
<evidence type="ECO:0000256" key="6">
    <source>
        <dbReference type="ARBA" id="ARBA00022843"/>
    </source>
</evidence>
<gene>
    <name evidence="12" type="ORF">GW7_10766</name>
</gene>